<keyword evidence="2" id="KW-0812">Transmembrane</keyword>
<keyword evidence="2" id="KW-1133">Transmembrane helix</keyword>
<evidence type="ECO:0000313" key="3">
    <source>
        <dbReference type="EMBL" id="MBU9695838.1"/>
    </source>
</evidence>
<evidence type="ECO:0000256" key="1">
    <source>
        <dbReference type="SAM" id="MobiDB-lite"/>
    </source>
</evidence>
<feature type="region of interest" description="Disordered" evidence="1">
    <location>
        <begin position="1"/>
        <end position="22"/>
    </location>
</feature>
<evidence type="ECO:0008006" key="5">
    <source>
        <dbReference type="Google" id="ProtNLM"/>
    </source>
</evidence>
<reference evidence="3 4" key="1">
    <citation type="submission" date="2021-06" db="EMBL/GenBank/DDBJ databases">
        <title>Limosilactobacillus angelus sp. nov., isolated from the human vagina.</title>
        <authorList>
            <person name="Chen Y.-S."/>
        </authorList>
    </citation>
    <scope>NUCLEOTIDE SEQUENCE [LARGE SCALE GENOMIC DNA]</scope>
    <source>
        <strain evidence="3 4">P5L02</strain>
    </source>
</reference>
<proteinExistence type="predicted"/>
<keyword evidence="2" id="KW-0472">Membrane</keyword>
<feature type="transmembrane region" description="Helical" evidence="2">
    <location>
        <begin position="249"/>
        <end position="270"/>
    </location>
</feature>
<feature type="compositionally biased region" description="Basic residues" evidence="1">
    <location>
        <begin position="1"/>
        <end position="12"/>
    </location>
</feature>
<feature type="transmembrane region" description="Helical" evidence="2">
    <location>
        <begin position="207"/>
        <end position="229"/>
    </location>
</feature>
<sequence>METRSAIRRKQQKSLSSGSEQPHRHPLVIVWGTILVVLLMLSLILNQTLLNARFVNHEISRSNLSSTVMETVNSNLSQYGISTTALSDKEANKLVTQAVDQVYSGKEINLNLQPVINNVGNSASQTAARYGISAEVTDSMTAGVSDEVANAINSQLNTSQVKQFTSVISIAKTVDHVIALISVIGLGIMALVAVLRKYFIRSFSWVGLWSSLITYALILGLGALINQIGSNYPDFSSFTAQLGTDFHSQAISSWLVILIFTVILFGWRIVRGVLKRRWP</sequence>
<accession>A0ABS6IWY7</accession>
<evidence type="ECO:0000256" key="2">
    <source>
        <dbReference type="SAM" id="Phobius"/>
    </source>
</evidence>
<dbReference type="EMBL" id="JAHPJJ010000020">
    <property type="protein sequence ID" value="MBU9695838.1"/>
    <property type="molecule type" value="Genomic_DNA"/>
</dbReference>
<name>A0ABS6IWY7_9LACO</name>
<protein>
    <recommendedName>
        <fullName evidence="5">Cell division protein FtsX</fullName>
    </recommendedName>
</protein>
<dbReference type="RefSeq" id="WP_102169411.1">
    <property type="nucleotide sequence ID" value="NZ_JAHPJJ010000020.1"/>
</dbReference>
<keyword evidence="4" id="KW-1185">Reference proteome</keyword>
<evidence type="ECO:0000313" key="4">
    <source>
        <dbReference type="Proteomes" id="UP001196248"/>
    </source>
</evidence>
<gene>
    <name evidence="3" type="ORF">KSL82_08065</name>
</gene>
<feature type="transmembrane region" description="Helical" evidence="2">
    <location>
        <begin position="177"/>
        <end position="195"/>
    </location>
</feature>
<comment type="caution">
    <text evidence="3">The sequence shown here is derived from an EMBL/GenBank/DDBJ whole genome shotgun (WGS) entry which is preliminary data.</text>
</comment>
<organism evidence="3 4">
    <name type="scientific">Limosilactobacillus portuensis</name>
    <dbReference type="NCBI Taxonomy" id="2742601"/>
    <lineage>
        <taxon>Bacteria</taxon>
        <taxon>Bacillati</taxon>
        <taxon>Bacillota</taxon>
        <taxon>Bacilli</taxon>
        <taxon>Lactobacillales</taxon>
        <taxon>Lactobacillaceae</taxon>
        <taxon>Limosilactobacillus</taxon>
    </lineage>
</organism>
<dbReference type="Proteomes" id="UP001196248">
    <property type="component" value="Unassembled WGS sequence"/>
</dbReference>
<feature type="transmembrane region" description="Helical" evidence="2">
    <location>
        <begin position="27"/>
        <end position="45"/>
    </location>
</feature>